<comment type="caution">
    <text evidence="2">The sequence shown here is derived from an EMBL/GenBank/DDBJ whole genome shotgun (WGS) entry which is preliminary data.</text>
</comment>
<evidence type="ECO:0000313" key="2">
    <source>
        <dbReference type="EMBL" id="ORX92809.1"/>
    </source>
</evidence>
<proteinExistence type="predicted"/>
<accession>A0A1Y1Y4B9</accession>
<dbReference type="AlphaFoldDB" id="A0A1Y1Y4B9"/>
<evidence type="ECO:0000313" key="3">
    <source>
        <dbReference type="Proteomes" id="UP000193498"/>
    </source>
</evidence>
<keyword evidence="3" id="KW-1185">Reference proteome</keyword>
<sequence length="184" mass="20521">MSKGQAMQPSGTISPRSGYYHMIERSEEAENSHATNSIQEAPCPPTNQLDLYKPETDAITAVEPSEDFLSKDEGSSKIFLEGLDKRWTFSGLDSLYFSCCLPYFGYFSANEIQALQRHIKVNFSGLIKNKTAPCDFDCIRDSYRRNSATIRYSSKPSFLLSLKTHIALNSEGIGTIEAGKIILD</sequence>
<dbReference type="InParanoid" id="A0A1Y1Y4B9"/>
<name>A0A1Y1Y4B9_9FUNG</name>
<organism evidence="2 3">
    <name type="scientific">Basidiobolus meristosporus CBS 931.73</name>
    <dbReference type="NCBI Taxonomy" id="1314790"/>
    <lineage>
        <taxon>Eukaryota</taxon>
        <taxon>Fungi</taxon>
        <taxon>Fungi incertae sedis</taxon>
        <taxon>Zoopagomycota</taxon>
        <taxon>Entomophthoromycotina</taxon>
        <taxon>Basidiobolomycetes</taxon>
        <taxon>Basidiobolales</taxon>
        <taxon>Basidiobolaceae</taxon>
        <taxon>Basidiobolus</taxon>
    </lineage>
</organism>
<dbReference type="EMBL" id="MCFE01000259">
    <property type="protein sequence ID" value="ORX92809.1"/>
    <property type="molecule type" value="Genomic_DNA"/>
</dbReference>
<dbReference type="Proteomes" id="UP000193498">
    <property type="component" value="Unassembled WGS sequence"/>
</dbReference>
<evidence type="ECO:0000256" key="1">
    <source>
        <dbReference type="SAM" id="MobiDB-lite"/>
    </source>
</evidence>
<protein>
    <submittedName>
        <fullName evidence="2">Uncharacterized protein</fullName>
    </submittedName>
</protein>
<feature type="region of interest" description="Disordered" evidence="1">
    <location>
        <begin position="26"/>
        <end position="46"/>
    </location>
</feature>
<reference evidence="2 3" key="1">
    <citation type="submission" date="2016-07" db="EMBL/GenBank/DDBJ databases">
        <title>Pervasive Adenine N6-methylation of Active Genes in Fungi.</title>
        <authorList>
            <consortium name="DOE Joint Genome Institute"/>
            <person name="Mondo S.J."/>
            <person name="Dannebaum R.O."/>
            <person name="Kuo R.C."/>
            <person name="Labutti K."/>
            <person name="Haridas S."/>
            <person name="Kuo A."/>
            <person name="Salamov A."/>
            <person name="Ahrendt S.R."/>
            <person name="Lipzen A."/>
            <person name="Sullivan W."/>
            <person name="Andreopoulos W.B."/>
            <person name="Clum A."/>
            <person name="Lindquist E."/>
            <person name="Daum C."/>
            <person name="Ramamoorthy G.K."/>
            <person name="Gryganskyi A."/>
            <person name="Culley D."/>
            <person name="Magnuson J.K."/>
            <person name="James T.Y."/>
            <person name="O'Malley M.A."/>
            <person name="Stajich J.E."/>
            <person name="Spatafora J.W."/>
            <person name="Visel A."/>
            <person name="Grigoriev I.V."/>
        </authorList>
    </citation>
    <scope>NUCLEOTIDE SEQUENCE [LARGE SCALE GENOMIC DNA]</scope>
    <source>
        <strain evidence="2 3">CBS 931.73</strain>
    </source>
</reference>
<gene>
    <name evidence="2" type="ORF">K493DRAFT_303095</name>
</gene>